<dbReference type="EMBL" id="OD568077">
    <property type="protein sequence ID" value="CAD7446526.1"/>
    <property type="molecule type" value="Genomic_DNA"/>
</dbReference>
<reference evidence="1" key="1">
    <citation type="submission" date="2020-11" db="EMBL/GenBank/DDBJ databases">
        <authorList>
            <person name="Tran Van P."/>
        </authorList>
    </citation>
    <scope>NUCLEOTIDE SEQUENCE</scope>
</reference>
<gene>
    <name evidence="1" type="ORF">TBIB3V08_LOCUS8855</name>
</gene>
<protein>
    <submittedName>
        <fullName evidence="1">Uncharacterized protein</fullName>
    </submittedName>
</protein>
<name>A0A7R9I3W9_9NEOP</name>
<sequence>MEGSLAFIKSNFALLSTTPTSISLVKQVESGVKNHLGKIATAIECKLKKSSGQKCQIPTRSDDLKKCIALMIGSRIQDPVQRDVVKILIEDTIRQYDTSMDPPLYDLSTTLQYMMECPASANVAPEAFANPCREIHDCERGNICCLIVGMKVCASGPFNNDRNVFQV</sequence>
<organism evidence="1">
    <name type="scientific">Timema bartmani</name>
    <dbReference type="NCBI Taxonomy" id="61472"/>
    <lineage>
        <taxon>Eukaryota</taxon>
        <taxon>Metazoa</taxon>
        <taxon>Ecdysozoa</taxon>
        <taxon>Arthropoda</taxon>
        <taxon>Hexapoda</taxon>
        <taxon>Insecta</taxon>
        <taxon>Pterygota</taxon>
        <taxon>Neoptera</taxon>
        <taxon>Polyneoptera</taxon>
        <taxon>Phasmatodea</taxon>
        <taxon>Timematodea</taxon>
        <taxon>Timematoidea</taxon>
        <taxon>Timematidae</taxon>
        <taxon>Timema</taxon>
    </lineage>
</organism>
<evidence type="ECO:0000313" key="1">
    <source>
        <dbReference type="EMBL" id="CAD7446526.1"/>
    </source>
</evidence>
<proteinExistence type="predicted"/>
<accession>A0A7R9I3W9</accession>
<dbReference type="AlphaFoldDB" id="A0A7R9I3W9"/>